<keyword evidence="4" id="KW-1185">Reference proteome</keyword>
<name>A0A9P1CV94_9DINO</name>
<organism evidence="1">
    <name type="scientific">Cladocopium goreaui</name>
    <dbReference type="NCBI Taxonomy" id="2562237"/>
    <lineage>
        <taxon>Eukaryota</taxon>
        <taxon>Sar</taxon>
        <taxon>Alveolata</taxon>
        <taxon>Dinophyceae</taxon>
        <taxon>Suessiales</taxon>
        <taxon>Symbiodiniaceae</taxon>
        <taxon>Cladocopium</taxon>
    </lineage>
</organism>
<dbReference type="EMBL" id="CAMXCT010002437">
    <property type="protein sequence ID" value="CAI3998158.1"/>
    <property type="molecule type" value="Genomic_DNA"/>
</dbReference>
<dbReference type="EMBL" id="CAMXCT030002437">
    <property type="protein sequence ID" value="CAL4785470.1"/>
    <property type="molecule type" value="Genomic_DNA"/>
</dbReference>
<evidence type="ECO:0000313" key="3">
    <source>
        <dbReference type="EMBL" id="CAL4785470.1"/>
    </source>
</evidence>
<comment type="caution">
    <text evidence="1">The sequence shown here is derived from an EMBL/GenBank/DDBJ whole genome shotgun (WGS) entry which is preliminary data.</text>
</comment>
<protein>
    <submittedName>
        <fullName evidence="3">Galactose-1-phosphate uridyltransferase</fullName>
    </submittedName>
</protein>
<proteinExistence type="predicted"/>
<dbReference type="Proteomes" id="UP001152797">
    <property type="component" value="Unassembled WGS sequence"/>
</dbReference>
<sequence>MSGANRYRVRARSLTSMPEDAADSLTVLPVMFETETFGQEAAKKKKPWFCFPCWTEDDKAQLETSLDLTTWSLSDAERGKARQCLEQARQAGQAGEGHRPCMCFIRQDILTGKWAHFQLGTGNEKKPRQTESKSKQVAMRPIHEEPEQLDGCPFCACHVPEAADVLRFERLSCKLSTVGVLTWSNVV</sequence>
<reference evidence="1" key="1">
    <citation type="submission" date="2022-10" db="EMBL/GenBank/DDBJ databases">
        <authorList>
            <person name="Chen Y."/>
            <person name="Dougan E. K."/>
            <person name="Chan C."/>
            <person name="Rhodes N."/>
            <person name="Thang M."/>
        </authorList>
    </citation>
    <scope>NUCLEOTIDE SEQUENCE</scope>
</reference>
<evidence type="ECO:0000313" key="4">
    <source>
        <dbReference type="Proteomes" id="UP001152797"/>
    </source>
</evidence>
<gene>
    <name evidence="1" type="ORF">C1SCF055_LOCUS24479</name>
</gene>
<accession>A0A9P1CV94</accession>
<reference evidence="2" key="2">
    <citation type="submission" date="2024-04" db="EMBL/GenBank/DDBJ databases">
        <authorList>
            <person name="Chen Y."/>
            <person name="Shah S."/>
            <person name="Dougan E. K."/>
            <person name="Thang M."/>
            <person name="Chan C."/>
        </authorList>
    </citation>
    <scope>NUCLEOTIDE SEQUENCE [LARGE SCALE GENOMIC DNA]</scope>
</reference>
<dbReference type="AlphaFoldDB" id="A0A9P1CV94"/>
<dbReference type="EMBL" id="CAMXCT020002437">
    <property type="protein sequence ID" value="CAL1151533.1"/>
    <property type="molecule type" value="Genomic_DNA"/>
</dbReference>
<evidence type="ECO:0000313" key="2">
    <source>
        <dbReference type="EMBL" id="CAL1151533.1"/>
    </source>
</evidence>
<evidence type="ECO:0000313" key="1">
    <source>
        <dbReference type="EMBL" id="CAI3998158.1"/>
    </source>
</evidence>